<sequence>MQDEVSSSRRLSPKRKRGDHDSLLADAPSPSRLRATNLPTRPLLEHGYSNKGSPRTTVVGHLENLDLQEHSPISNPDFGMPTESQMSRSETGLYSGGFNPNIILPSQTYNAPMTPPPSSNGPFTACAPSGTQDRPSVTLLEIPETPRLRPISSPTPPPSAKKSRSPPPLSPTLWWHDEEITGHNPSDPSDDGYGINGVGFLPTPAIANARAERRKKQVAEWKNREAKEARQKRGDKRRRRDVEPGSSGNGTSHGNNGVRADENRKVRFLEF</sequence>
<keyword evidence="3" id="KW-1185">Reference proteome</keyword>
<accession>A0A8H3IXA6</accession>
<feature type="region of interest" description="Disordered" evidence="1">
    <location>
        <begin position="1"/>
        <end position="55"/>
    </location>
</feature>
<dbReference type="EMBL" id="CAJPDR010000323">
    <property type="protein sequence ID" value="CAF9932195.1"/>
    <property type="molecule type" value="Genomic_DNA"/>
</dbReference>
<dbReference type="Proteomes" id="UP000664203">
    <property type="component" value="Unassembled WGS sequence"/>
</dbReference>
<feature type="compositionally biased region" description="Pro residues" evidence="1">
    <location>
        <begin position="153"/>
        <end position="170"/>
    </location>
</feature>
<feature type="region of interest" description="Disordered" evidence="1">
    <location>
        <begin position="105"/>
        <end position="271"/>
    </location>
</feature>
<proteinExistence type="predicted"/>
<dbReference type="AlphaFoldDB" id="A0A8H3IXA6"/>
<name>A0A8H3IXA6_9LECA</name>
<dbReference type="OrthoDB" id="5391950at2759"/>
<feature type="compositionally biased region" description="Basic and acidic residues" evidence="1">
    <location>
        <begin position="217"/>
        <end position="232"/>
    </location>
</feature>
<comment type="caution">
    <text evidence="2">The sequence shown here is derived from an EMBL/GenBank/DDBJ whole genome shotgun (WGS) entry which is preliminary data.</text>
</comment>
<gene>
    <name evidence="2" type="ORF">ALECFALPRED_005237</name>
</gene>
<feature type="compositionally biased region" description="Basic and acidic residues" evidence="1">
    <location>
        <begin position="259"/>
        <end position="271"/>
    </location>
</feature>
<reference evidence="2" key="1">
    <citation type="submission" date="2021-03" db="EMBL/GenBank/DDBJ databases">
        <authorList>
            <person name="Tagirdzhanova G."/>
        </authorList>
    </citation>
    <scope>NUCLEOTIDE SEQUENCE</scope>
</reference>
<evidence type="ECO:0000256" key="1">
    <source>
        <dbReference type="SAM" id="MobiDB-lite"/>
    </source>
</evidence>
<organism evidence="2 3">
    <name type="scientific">Alectoria fallacina</name>
    <dbReference type="NCBI Taxonomy" id="1903189"/>
    <lineage>
        <taxon>Eukaryota</taxon>
        <taxon>Fungi</taxon>
        <taxon>Dikarya</taxon>
        <taxon>Ascomycota</taxon>
        <taxon>Pezizomycotina</taxon>
        <taxon>Lecanoromycetes</taxon>
        <taxon>OSLEUM clade</taxon>
        <taxon>Lecanoromycetidae</taxon>
        <taxon>Lecanorales</taxon>
        <taxon>Lecanorineae</taxon>
        <taxon>Parmeliaceae</taxon>
        <taxon>Alectoria</taxon>
    </lineage>
</organism>
<feature type="compositionally biased region" description="Low complexity" evidence="1">
    <location>
        <begin position="245"/>
        <end position="257"/>
    </location>
</feature>
<evidence type="ECO:0000313" key="3">
    <source>
        <dbReference type="Proteomes" id="UP000664203"/>
    </source>
</evidence>
<protein>
    <submittedName>
        <fullName evidence="2">Uncharacterized protein</fullName>
    </submittedName>
</protein>
<evidence type="ECO:0000313" key="2">
    <source>
        <dbReference type="EMBL" id="CAF9932195.1"/>
    </source>
</evidence>